<keyword evidence="5" id="KW-0732">Signal</keyword>
<dbReference type="InterPro" id="IPR000742">
    <property type="entry name" value="EGF"/>
</dbReference>
<dbReference type="Pfam" id="PF00530">
    <property type="entry name" value="SRCR"/>
    <property type="match status" value="2"/>
</dbReference>
<feature type="disulfide bond" evidence="12">
    <location>
        <begin position="221"/>
        <end position="231"/>
    </location>
</feature>
<evidence type="ECO:0000256" key="12">
    <source>
        <dbReference type="PROSITE-ProRule" id="PRU00196"/>
    </source>
</evidence>
<feature type="domain" description="SRCR" evidence="15">
    <location>
        <begin position="150"/>
        <end position="251"/>
    </location>
</feature>
<dbReference type="PROSITE" id="PS01187">
    <property type="entry name" value="EGF_CA"/>
    <property type="match status" value="1"/>
</dbReference>
<dbReference type="InterPro" id="IPR008983">
    <property type="entry name" value="Tumour_necrosis_fac-like_dom"/>
</dbReference>
<evidence type="ECO:0000256" key="1">
    <source>
        <dbReference type="ARBA" id="ARBA00004167"/>
    </source>
</evidence>
<keyword evidence="8" id="KW-0472">Membrane</keyword>
<evidence type="ECO:0000256" key="2">
    <source>
        <dbReference type="ARBA" id="ARBA00008670"/>
    </source>
</evidence>
<keyword evidence="16" id="KW-1185">Reference proteome</keyword>
<dbReference type="PROSITE" id="PS00010">
    <property type="entry name" value="ASX_HYDROXYL"/>
    <property type="match status" value="1"/>
</dbReference>
<comment type="caution">
    <text evidence="12">Lacks conserved residue(s) required for the propagation of feature annotation.</text>
</comment>
<feature type="domain" description="EGF-like" evidence="13">
    <location>
        <begin position="366"/>
        <end position="402"/>
    </location>
</feature>
<protein>
    <submittedName>
        <fullName evidence="17">Uncharacterized protein LOC118405899</fullName>
    </submittedName>
</protein>
<keyword evidence="6" id="KW-0677">Repeat</keyword>
<evidence type="ECO:0000256" key="4">
    <source>
        <dbReference type="ARBA" id="ARBA00022692"/>
    </source>
</evidence>
<feature type="domain" description="THD" evidence="14">
    <location>
        <begin position="416"/>
        <end position="504"/>
    </location>
</feature>
<feature type="domain" description="SRCR" evidence="15">
    <location>
        <begin position="256"/>
        <end position="366"/>
    </location>
</feature>
<evidence type="ECO:0000256" key="7">
    <source>
        <dbReference type="ARBA" id="ARBA00022989"/>
    </source>
</evidence>
<dbReference type="InterPro" id="IPR006052">
    <property type="entry name" value="TNF_dom"/>
</dbReference>
<dbReference type="PROSITE" id="PS01186">
    <property type="entry name" value="EGF_2"/>
    <property type="match status" value="1"/>
</dbReference>
<sequence length="504" mass="56325">MSEKEERIVSHSSVEIDAEVPRHKCCWVAVLSLCLLTVNSIVCIHLARRLAYVEGQLVKQCVSTSGENLTGGRFGYHKELEMSHGAKVHPATVAGSKMEESRLYSASASLPFPREFGHQNRKRRSETKALRTVEDAKLIHQERYIRRDRMAVEQGSRYISVTVAGDVMIKVGGRWSPICYGTFWAEEADVACKHLGGHIIPYVYSTVEGVTETSRSPVVSCQGYEKNLGECRIVTANASCEEGHSVRLLCYARFEFLLSGGQKPNEGRVELRTRVLEDNFWGGFLSSIRGLYSICKTGWDIHASDVLCRQLGYKRAVQISVDFSPGSGTILLGDIRCTGNESNILECQHSSLDNCDNGDVVGVVCDVDECNSNPCQNNGTCINVVDHYICQCARGWVGVHCQIKEKLSSMERASRDWAHIEAASDSKGDTHTVKLHDTVLTKHWKQFEPSNKFLFHSGILTVLEEGDYYVYSQVRCIYQQIQNVLLACFCSSTYTFGNDCNIER</sequence>
<dbReference type="CDD" id="cd00054">
    <property type="entry name" value="EGF_CA"/>
    <property type="match status" value="1"/>
</dbReference>
<dbReference type="InterPro" id="IPR036772">
    <property type="entry name" value="SRCR-like_dom_sf"/>
</dbReference>
<keyword evidence="3 11" id="KW-0245">EGF-like domain</keyword>
<dbReference type="SUPFAM" id="SSF49842">
    <property type="entry name" value="TNF-like"/>
    <property type="match status" value="1"/>
</dbReference>
<evidence type="ECO:0000256" key="9">
    <source>
        <dbReference type="ARBA" id="ARBA00023157"/>
    </source>
</evidence>
<dbReference type="InterPro" id="IPR001881">
    <property type="entry name" value="EGF-like_Ca-bd_dom"/>
</dbReference>
<dbReference type="InterPro" id="IPR018097">
    <property type="entry name" value="EGF_Ca-bd_CS"/>
</dbReference>
<dbReference type="PROSITE" id="PS50287">
    <property type="entry name" value="SRCR_2"/>
    <property type="match status" value="2"/>
</dbReference>
<dbReference type="SMART" id="SM00181">
    <property type="entry name" value="EGF"/>
    <property type="match status" value="1"/>
</dbReference>
<reference evidence="16" key="1">
    <citation type="journal article" date="2020" name="Nat. Ecol. Evol.">
        <title>Deeply conserved synteny resolves early events in vertebrate evolution.</title>
        <authorList>
            <person name="Simakov O."/>
            <person name="Marletaz F."/>
            <person name="Yue J.X."/>
            <person name="O'Connell B."/>
            <person name="Jenkins J."/>
            <person name="Brandt A."/>
            <person name="Calef R."/>
            <person name="Tung C.H."/>
            <person name="Huang T.K."/>
            <person name="Schmutz J."/>
            <person name="Satoh N."/>
            <person name="Yu J.K."/>
            <person name="Putnam N.H."/>
            <person name="Green R.E."/>
            <person name="Rokhsar D.S."/>
        </authorList>
    </citation>
    <scope>NUCLEOTIDE SEQUENCE [LARGE SCALE GENOMIC DNA]</scope>
    <source>
        <strain evidence="16">S238N-H82</strain>
    </source>
</reference>
<keyword evidence="7" id="KW-1133">Transmembrane helix</keyword>
<evidence type="ECO:0000313" key="17">
    <source>
        <dbReference type="RefSeq" id="XP_035661621.1"/>
    </source>
</evidence>
<dbReference type="FunFam" id="3.10.250.10:FF:000016">
    <property type="entry name" value="Scavenger receptor cysteine-rich protein type 12"/>
    <property type="match status" value="1"/>
</dbReference>
<name>A0A9J7HLI7_BRAFL</name>
<dbReference type="Gene3D" id="3.10.250.10">
    <property type="entry name" value="SRCR-like domain"/>
    <property type="match status" value="2"/>
</dbReference>
<evidence type="ECO:0000256" key="6">
    <source>
        <dbReference type="ARBA" id="ARBA00022737"/>
    </source>
</evidence>
<dbReference type="GO" id="GO:0016020">
    <property type="term" value="C:membrane"/>
    <property type="evidence" value="ECO:0007669"/>
    <property type="project" value="UniProtKB-SubCell"/>
</dbReference>
<organism evidence="16 17">
    <name type="scientific">Branchiostoma floridae</name>
    <name type="common">Florida lancelet</name>
    <name type="synonym">Amphioxus</name>
    <dbReference type="NCBI Taxonomy" id="7739"/>
    <lineage>
        <taxon>Eukaryota</taxon>
        <taxon>Metazoa</taxon>
        <taxon>Chordata</taxon>
        <taxon>Cephalochordata</taxon>
        <taxon>Leptocardii</taxon>
        <taxon>Amphioxiformes</taxon>
        <taxon>Branchiostomatidae</taxon>
        <taxon>Branchiostoma</taxon>
    </lineage>
</organism>
<dbReference type="GeneID" id="118405899"/>
<dbReference type="KEGG" id="bfo:118405899"/>
<comment type="subcellular location">
    <subcellularLocation>
        <location evidence="1">Membrane</location>
        <topology evidence="1">Single-pass membrane protein</topology>
    </subcellularLocation>
</comment>
<evidence type="ECO:0000259" key="14">
    <source>
        <dbReference type="PROSITE" id="PS50049"/>
    </source>
</evidence>
<evidence type="ECO:0000256" key="5">
    <source>
        <dbReference type="ARBA" id="ARBA00022729"/>
    </source>
</evidence>
<dbReference type="FunFam" id="2.10.25.10:FF:000122">
    <property type="entry name" value="Protein crumbs homolog 2"/>
    <property type="match status" value="1"/>
</dbReference>
<dbReference type="SUPFAM" id="SSF56487">
    <property type="entry name" value="SRCR-like"/>
    <property type="match status" value="2"/>
</dbReference>
<dbReference type="InterPro" id="IPR001190">
    <property type="entry name" value="SRCR"/>
</dbReference>
<evidence type="ECO:0000259" key="13">
    <source>
        <dbReference type="PROSITE" id="PS50026"/>
    </source>
</evidence>
<reference evidence="17" key="2">
    <citation type="submission" date="2025-08" db="UniProtKB">
        <authorList>
            <consortium name="RefSeq"/>
        </authorList>
    </citation>
    <scope>IDENTIFICATION</scope>
    <source>
        <strain evidence="17">S238N-H82</strain>
        <tissue evidence="17">Testes</tissue>
    </source>
</reference>
<dbReference type="AlphaFoldDB" id="A0A9J7HLI7"/>
<gene>
    <name evidence="17" type="primary">LOC118405899</name>
</gene>
<dbReference type="PRINTS" id="PR00258">
    <property type="entry name" value="SPERACTRCPTR"/>
</dbReference>
<evidence type="ECO:0000256" key="10">
    <source>
        <dbReference type="ARBA" id="ARBA00023180"/>
    </source>
</evidence>
<dbReference type="RefSeq" id="XP_035661621.1">
    <property type="nucleotide sequence ID" value="XM_035805728.1"/>
</dbReference>
<comment type="similarity">
    <text evidence="2">Belongs to the tumor necrosis factor family.</text>
</comment>
<dbReference type="GO" id="GO:0005509">
    <property type="term" value="F:calcium ion binding"/>
    <property type="evidence" value="ECO:0007669"/>
    <property type="project" value="InterPro"/>
</dbReference>
<dbReference type="Gene3D" id="2.10.25.10">
    <property type="entry name" value="Laminin"/>
    <property type="match status" value="1"/>
</dbReference>
<keyword evidence="10" id="KW-0325">Glycoprotein</keyword>
<evidence type="ECO:0000256" key="8">
    <source>
        <dbReference type="ARBA" id="ARBA00023136"/>
    </source>
</evidence>
<dbReference type="InterPro" id="IPR000152">
    <property type="entry name" value="EGF-type_Asp/Asn_hydroxyl_site"/>
</dbReference>
<evidence type="ECO:0000259" key="15">
    <source>
        <dbReference type="PROSITE" id="PS50287"/>
    </source>
</evidence>
<dbReference type="SMART" id="SM00179">
    <property type="entry name" value="EGF_CA"/>
    <property type="match status" value="1"/>
</dbReference>
<dbReference type="SUPFAM" id="SSF57196">
    <property type="entry name" value="EGF/Laminin"/>
    <property type="match status" value="1"/>
</dbReference>
<keyword evidence="9 12" id="KW-1015">Disulfide bond</keyword>
<dbReference type="Pfam" id="PF00008">
    <property type="entry name" value="EGF"/>
    <property type="match status" value="1"/>
</dbReference>
<evidence type="ECO:0000313" key="16">
    <source>
        <dbReference type="Proteomes" id="UP000001554"/>
    </source>
</evidence>
<dbReference type="SMART" id="SM00202">
    <property type="entry name" value="SR"/>
    <property type="match status" value="2"/>
</dbReference>
<dbReference type="Gene3D" id="2.60.120.40">
    <property type="match status" value="1"/>
</dbReference>
<feature type="disulfide bond" evidence="12">
    <location>
        <begin position="337"/>
        <end position="347"/>
    </location>
</feature>
<proteinExistence type="inferred from homology"/>
<keyword evidence="4" id="KW-0812">Transmembrane</keyword>
<evidence type="ECO:0000256" key="3">
    <source>
        <dbReference type="ARBA" id="ARBA00022536"/>
    </source>
</evidence>
<dbReference type="Proteomes" id="UP000001554">
    <property type="component" value="Chromosome 18"/>
</dbReference>
<feature type="disulfide bond" evidence="11">
    <location>
        <begin position="392"/>
        <end position="401"/>
    </location>
</feature>
<dbReference type="PROSITE" id="PS00022">
    <property type="entry name" value="EGF_1"/>
    <property type="match status" value="1"/>
</dbReference>
<evidence type="ECO:0000256" key="11">
    <source>
        <dbReference type="PROSITE-ProRule" id="PRU00076"/>
    </source>
</evidence>
<dbReference type="PROSITE" id="PS50049">
    <property type="entry name" value="THD_2"/>
    <property type="match status" value="1"/>
</dbReference>
<dbReference type="GO" id="GO:0006955">
    <property type="term" value="P:immune response"/>
    <property type="evidence" value="ECO:0007669"/>
    <property type="project" value="InterPro"/>
</dbReference>
<dbReference type="PANTHER" id="PTHR19331">
    <property type="entry name" value="SCAVENGER RECEPTOR DOMAIN-CONTAINING"/>
    <property type="match status" value="1"/>
</dbReference>
<accession>A0A9J7HLI7</accession>
<dbReference type="PROSITE" id="PS50026">
    <property type="entry name" value="EGF_3"/>
    <property type="match status" value="1"/>
</dbReference>
<dbReference type="GO" id="GO:0005164">
    <property type="term" value="F:tumor necrosis factor receptor binding"/>
    <property type="evidence" value="ECO:0007669"/>
    <property type="project" value="InterPro"/>
</dbReference>
<dbReference type="OrthoDB" id="536948at2759"/>